<organism evidence="3 4">
    <name type="scientific">Salipiger mangrovisoli</name>
    <dbReference type="NCBI Taxonomy" id="2865933"/>
    <lineage>
        <taxon>Bacteria</taxon>
        <taxon>Pseudomonadati</taxon>
        <taxon>Pseudomonadota</taxon>
        <taxon>Alphaproteobacteria</taxon>
        <taxon>Rhodobacterales</taxon>
        <taxon>Roseobacteraceae</taxon>
        <taxon>Salipiger</taxon>
    </lineage>
</organism>
<keyword evidence="1" id="KW-0328">Glycosyltransferase</keyword>
<reference evidence="3 4" key="1">
    <citation type="journal article" date="2021" name="Int. J. Syst. Evol. Microbiol.">
        <title>Salipiger mangrovisoli sp. nov., isolated from mangrove soil and the proposal for the reclassification of Paraphaeobacter pallidus as Salipiger pallidus comb. nov.</title>
        <authorList>
            <person name="Du J."/>
            <person name="Liu Y."/>
            <person name="Pei T."/>
            <person name="Deng M.R."/>
            <person name="Zhu H."/>
        </authorList>
    </citation>
    <scope>NUCLEOTIDE SEQUENCE [LARGE SCALE GENOMIC DNA]</scope>
    <source>
        <strain evidence="3 4">6D45A</strain>
    </source>
</reference>
<keyword evidence="2" id="KW-0808">Transferase</keyword>
<gene>
    <name evidence="3" type="ORF">IQ782_26545</name>
</gene>
<dbReference type="PANTHER" id="PTHR12526">
    <property type="entry name" value="GLYCOSYLTRANSFERASE"/>
    <property type="match status" value="1"/>
</dbReference>
<comment type="caution">
    <text evidence="3">The sequence shown here is derived from an EMBL/GenBank/DDBJ whole genome shotgun (WGS) entry which is preliminary data.</text>
</comment>
<keyword evidence="4" id="KW-1185">Reference proteome</keyword>
<protein>
    <submittedName>
        <fullName evidence="3">Glycosyltransferase family 4 protein</fullName>
    </submittedName>
</protein>
<dbReference type="CDD" id="cd03801">
    <property type="entry name" value="GT4_PimA-like"/>
    <property type="match status" value="1"/>
</dbReference>
<dbReference type="RefSeq" id="WP_194137685.1">
    <property type="nucleotide sequence ID" value="NZ_JADFFK010000032.1"/>
</dbReference>
<evidence type="ECO:0000256" key="1">
    <source>
        <dbReference type="ARBA" id="ARBA00022676"/>
    </source>
</evidence>
<accession>A0ABR9XA77</accession>
<dbReference type="Pfam" id="PF13692">
    <property type="entry name" value="Glyco_trans_1_4"/>
    <property type="match status" value="1"/>
</dbReference>
<dbReference type="EMBL" id="JADFFK010000032">
    <property type="protein sequence ID" value="MBE9640418.1"/>
    <property type="molecule type" value="Genomic_DNA"/>
</dbReference>
<evidence type="ECO:0000256" key="2">
    <source>
        <dbReference type="ARBA" id="ARBA00022679"/>
    </source>
</evidence>
<evidence type="ECO:0000313" key="4">
    <source>
        <dbReference type="Proteomes" id="UP000607796"/>
    </source>
</evidence>
<sequence length="333" mass="36014">MLRIAHLHDDQSAGDQARYLTFLASDPVLAATAEHRVIPVSRFAAGLASLDAQIIVSHLPLTPQSLPGLMALRARYPRATLVHVEYIHCEGSVVAARNRARLRALLRSGYALFNHVVALGAAQADWMRRHALVGPAQLVVIPPCADFEPFASLPAPSCRVRRISALGRLHRQSGFDILIEAFGFVTDPEARLDIFGDGPQRAELRALARHDLRIRLHGNTTRVAAMRHADAIAFPSRWQASALMAREAQAAGRPVLHSGRDGLADLQGAGLVSVADLSVAAWSRALSDVLATPPQVAAAPVDQARQMTLQGWQALLERLPSRQRSEGSAFATI</sequence>
<proteinExistence type="predicted"/>
<dbReference type="Gene3D" id="3.40.50.2000">
    <property type="entry name" value="Glycogen Phosphorylase B"/>
    <property type="match status" value="2"/>
</dbReference>
<dbReference type="SUPFAM" id="SSF53756">
    <property type="entry name" value="UDP-Glycosyltransferase/glycogen phosphorylase"/>
    <property type="match status" value="1"/>
</dbReference>
<evidence type="ECO:0000313" key="3">
    <source>
        <dbReference type="EMBL" id="MBE9640418.1"/>
    </source>
</evidence>
<dbReference type="PANTHER" id="PTHR12526:SF510">
    <property type="entry name" value="D-INOSITOL 3-PHOSPHATE GLYCOSYLTRANSFERASE"/>
    <property type="match status" value="1"/>
</dbReference>
<dbReference type="Proteomes" id="UP000607796">
    <property type="component" value="Unassembled WGS sequence"/>
</dbReference>
<name>A0ABR9XA77_9RHOB</name>